<sequence length="125" mass="14262">MPIYIISNENFIPANGVVDGSGTENNPYIIENYSINAENAHGIWIRNTTAYFIVRNCMIENGVDNYYGIYLENVVNGRVESCISRNNYEGIHQRYSFYTSISHNTFESNHDDGIHISDSSYTFIS</sequence>
<dbReference type="InterPro" id="IPR011050">
    <property type="entry name" value="Pectin_lyase_fold/virulence"/>
</dbReference>
<dbReference type="InterPro" id="IPR039448">
    <property type="entry name" value="Beta_helix"/>
</dbReference>
<accession>X1P7G1</accession>
<dbReference type="Gene3D" id="2.160.20.10">
    <property type="entry name" value="Single-stranded right-handed beta-helix, Pectin lyase-like"/>
    <property type="match status" value="1"/>
</dbReference>
<evidence type="ECO:0000259" key="1">
    <source>
        <dbReference type="Pfam" id="PF13229"/>
    </source>
</evidence>
<protein>
    <recommendedName>
        <fullName evidence="1">Right handed beta helix domain-containing protein</fullName>
    </recommendedName>
</protein>
<organism evidence="2">
    <name type="scientific">marine sediment metagenome</name>
    <dbReference type="NCBI Taxonomy" id="412755"/>
    <lineage>
        <taxon>unclassified sequences</taxon>
        <taxon>metagenomes</taxon>
        <taxon>ecological metagenomes</taxon>
    </lineage>
</organism>
<dbReference type="SUPFAM" id="SSF51126">
    <property type="entry name" value="Pectin lyase-like"/>
    <property type="match status" value="1"/>
</dbReference>
<dbReference type="SMART" id="SM00710">
    <property type="entry name" value="PbH1"/>
    <property type="match status" value="4"/>
</dbReference>
<dbReference type="Pfam" id="PF13229">
    <property type="entry name" value="Beta_helix"/>
    <property type="match status" value="1"/>
</dbReference>
<evidence type="ECO:0000313" key="2">
    <source>
        <dbReference type="EMBL" id="GAI38396.1"/>
    </source>
</evidence>
<dbReference type="InterPro" id="IPR006626">
    <property type="entry name" value="PbH1"/>
</dbReference>
<dbReference type="InterPro" id="IPR012334">
    <property type="entry name" value="Pectin_lyas_fold"/>
</dbReference>
<dbReference type="InterPro" id="IPR022441">
    <property type="entry name" value="Para_beta_helix_rpt-2"/>
</dbReference>
<name>X1P7G1_9ZZZZ</name>
<comment type="caution">
    <text evidence="2">The sequence shown here is derived from an EMBL/GenBank/DDBJ whole genome shotgun (WGS) entry which is preliminary data.</text>
</comment>
<dbReference type="NCBIfam" id="TIGR03804">
    <property type="entry name" value="para_beta_helix"/>
    <property type="match status" value="2"/>
</dbReference>
<gene>
    <name evidence="2" type="ORF">S06H3_47977</name>
</gene>
<proteinExistence type="predicted"/>
<feature type="domain" description="Right handed beta helix" evidence="1">
    <location>
        <begin position="24"/>
        <end position="120"/>
    </location>
</feature>
<reference evidence="2" key="1">
    <citation type="journal article" date="2014" name="Front. Microbiol.">
        <title>High frequency of phylogenetically diverse reductive dehalogenase-homologous genes in deep subseafloor sedimentary metagenomes.</title>
        <authorList>
            <person name="Kawai M."/>
            <person name="Futagami T."/>
            <person name="Toyoda A."/>
            <person name="Takaki Y."/>
            <person name="Nishi S."/>
            <person name="Hori S."/>
            <person name="Arai W."/>
            <person name="Tsubouchi T."/>
            <person name="Morono Y."/>
            <person name="Uchiyama I."/>
            <person name="Ito T."/>
            <person name="Fujiyama A."/>
            <person name="Inagaki F."/>
            <person name="Takami H."/>
        </authorList>
    </citation>
    <scope>NUCLEOTIDE SEQUENCE</scope>
    <source>
        <strain evidence="2">Expedition CK06-06</strain>
    </source>
</reference>
<dbReference type="AlphaFoldDB" id="X1P7G1"/>
<feature type="non-terminal residue" evidence="2">
    <location>
        <position position="125"/>
    </location>
</feature>
<dbReference type="EMBL" id="BARV01030180">
    <property type="protein sequence ID" value="GAI38396.1"/>
    <property type="molecule type" value="Genomic_DNA"/>
</dbReference>